<name>A0A918LGX0_9PSEU</name>
<dbReference type="GO" id="GO:0004803">
    <property type="term" value="F:transposase activity"/>
    <property type="evidence" value="ECO:0007669"/>
    <property type="project" value="InterPro"/>
</dbReference>
<protein>
    <recommendedName>
        <fullName evidence="2">Transposase IS4-like domain-containing protein</fullName>
    </recommendedName>
</protein>
<feature type="domain" description="Transposase IS4-like" evidence="2">
    <location>
        <begin position="51"/>
        <end position="135"/>
    </location>
</feature>
<evidence type="ECO:0000313" key="3">
    <source>
        <dbReference type="EMBL" id="GGS47339.1"/>
    </source>
</evidence>
<feature type="compositionally biased region" description="Low complexity" evidence="1">
    <location>
        <begin position="145"/>
        <end position="157"/>
    </location>
</feature>
<comment type="caution">
    <text evidence="3">The sequence shown here is derived from an EMBL/GenBank/DDBJ whole genome shotgun (WGS) entry which is preliminary data.</text>
</comment>
<dbReference type="Proteomes" id="UP000660680">
    <property type="component" value="Unassembled WGS sequence"/>
</dbReference>
<feature type="compositionally biased region" description="Polar residues" evidence="1">
    <location>
        <begin position="158"/>
        <end position="177"/>
    </location>
</feature>
<gene>
    <name evidence="3" type="ORF">GCM10010171_48230</name>
</gene>
<feature type="region of interest" description="Disordered" evidence="1">
    <location>
        <begin position="125"/>
        <end position="213"/>
    </location>
</feature>
<dbReference type="GO" id="GO:0006313">
    <property type="term" value="P:DNA transposition"/>
    <property type="evidence" value="ECO:0007669"/>
    <property type="project" value="InterPro"/>
</dbReference>
<keyword evidence="4" id="KW-1185">Reference proteome</keyword>
<reference evidence="3" key="1">
    <citation type="journal article" date="2014" name="Int. J. Syst. Evol. Microbiol.">
        <title>Complete genome sequence of Corynebacterium casei LMG S-19264T (=DSM 44701T), isolated from a smear-ripened cheese.</title>
        <authorList>
            <consortium name="US DOE Joint Genome Institute (JGI-PGF)"/>
            <person name="Walter F."/>
            <person name="Albersmeier A."/>
            <person name="Kalinowski J."/>
            <person name="Ruckert C."/>
        </authorList>
    </citation>
    <scope>NUCLEOTIDE SEQUENCE</scope>
    <source>
        <strain evidence="3">JCM 3276</strain>
    </source>
</reference>
<evidence type="ECO:0000313" key="4">
    <source>
        <dbReference type="Proteomes" id="UP000660680"/>
    </source>
</evidence>
<dbReference type="Pfam" id="PF01609">
    <property type="entry name" value="DDE_Tnp_1"/>
    <property type="match status" value="1"/>
</dbReference>
<dbReference type="AlphaFoldDB" id="A0A918LGX0"/>
<feature type="compositionally biased region" description="Low complexity" evidence="1">
    <location>
        <begin position="179"/>
        <end position="203"/>
    </location>
</feature>
<sequence>MEAWRTNLAQAVLAKFYRVHQSTISRTVRLVTAVLAVELARLDPPVTVVPDTALIIDGTLIPTGNRRDVTGTRSGHRRRHGMTVHVAADLHGRVLAVSDHEPAALQDITAFRAWRLAEQLDRPQTLADKAYQGSRMTTPHKKPRTPTSPTPTCASSTDNCPRSAQPSNAASDTSRTGRSWPPATAAASPNSPHSSNSSSDSNAYEPPGRTIYA</sequence>
<dbReference type="InterPro" id="IPR002559">
    <property type="entry name" value="Transposase_11"/>
</dbReference>
<reference evidence="3" key="2">
    <citation type="submission" date="2020-09" db="EMBL/GenBank/DDBJ databases">
        <authorList>
            <person name="Sun Q."/>
            <person name="Ohkuma M."/>
        </authorList>
    </citation>
    <scope>NUCLEOTIDE SEQUENCE</scope>
    <source>
        <strain evidence="3">JCM 3276</strain>
    </source>
</reference>
<dbReference type="EMBL" id="BMRB01000004">
    <property type="protein sequence ID" value="GGS47339.1"/>
    <property type="molecule type" value="Genomic_DNA"/>
</dbReference>
<accession>A0A918LGX0</accession>
<proteinExistence type="predicted"/>
<evidence type="ECO:0000259" key="2">
    <source>
        <dbReference type="Pfam" id="PF01609"/>
    </source>
</evidence>
<evidence type="ECO:0000256" key="1">
    <source>
        <dbReference type="SAM" id="MobiDB-lite"/>
    </source>
</evidence>
<dbReference type="GO" id="GO:0003677">
    <property type="term" value="F:DNA binding"/>
    <property type="evidence" value="ECO:0007669"/>
    <property type="project" value="InterPro"/>
</dbReference>
<organism evidence="3 4">
    <name type="scientific">Actinokineospora fastidiosa</name>
    <dbReference type="NCBI Taxonomy" id="1816"/>
    <lineage>
        <taxon>Bacteria</taxon>
        <taxon>Bacillati</taxon>
        <taxon>Actinomycetota</taxon>
        <taxon>Actinomycetes</taxon>
        <taxon>Pseudonocardiales</taxon>
        <taxon>Pseudonocardiaceae</taxon>
        <taxon>Actinokineospora</taxon>
    </lineage>
</organism>